<gene>
    <name evidence="2" type="ORF">GE061_011971</name>
</gene>
<reference evidence="2" key="1">
    <citation type="journal article" date="2021" name="Mol. Ecol. Resour.">
        <title>Apolygus lucorum genome provides insights into omnivorousness and mesophyll feeding.</title>
        <authorList>
            <person name="Liu Y."/>
            <person name="Liu H."/>
            <person name="Wang H."/>
            <person name="Huang T."/>
            <person name="Liu B."/>
            <person name="Yang B."/>
            <person name="Yin L."/>
            <person name="Li B."/>
            <person name="Zhang Y."/>
            <person name="Zhang S."/>
            <person name="Jiang F."/>
            <person name="Zhang X."/>
            <person name="Ren Y."/>
            <person name="Wang B."/>
            <person name="Wang S."/>
            <person name="Lu Y."/>
            <person name="Wu K."/>
            <person name="Fan W."/>
            <person name="Wang G."/>
        </authorList>
    </citation>
    <scope>NUCLEOTIDE SEQUENCE</scope>
    <source>
        <strain evidence="2">12Hb</strain>
    </source>
</reference>
<proteinExistence type="predicted"/>
<feature type="chain" id="PRO_5035747623" evidence="1">
    <location>
        <begin position="23"/>
        <end position="136"/>
    </location>
</feature>
<keyword evidence="1" id="KW-0732">Signal</keyword>
<protein>
    <submittedName>
        <fullName evidence="2">Uncharacterized protein</fullName>
    </submittedName>
</protein>
<evidence type="ECO:0000313" key="3">
    <source>
        <dbReference type="Proteomes" id="UP000466442"/>
    </source>
</evidence>
<evidence type="ECO:0000256" key="1">
    <source>
        <dbReference type="SAM" id="SignalP"/>
    </source>
</evidence>
<evidence type="ECO:0000313" key="2">
    <source>
        <dbReference type="EMBL" id="KAF6211459.1"/>
    </source>
</evidence>
<feature type="signal peptide" evidence="1">
    <location>
        <begin position="1"/>
        <end position="22"/>
    </location>
</feature>
<organism evidence="2 3">
    <name type="scientific">Apolygus lucorum</name>
    <name type="common">Small green plant bug</name>
    <name type="synonym">Lygocoris lucorum</name>
    <dbReference type="NCBI Taxonomy" id="248454"/>
    <lineage>
        <taxon>Eukaryota</taxon>
        <taxon>Metazoa</taxon>
        <taxon>Ecdysozoa</taxon>
        <taxon>Arthropoda</taxon>
        <taxon>Hexapoda</taxon>
        <taxon>Insecta</taxon>
        <taxon>Pterygota</taxon>
        <taxon>Neoptera</taxon>
        <taxon>Paraneoptera</taxon>
        <taxon>Hemiptera</taxon>
        <taxon>Heteroptera</taxon>
        <taxon>Panheteroptera</taxon>
        <taxon>Cimicomorpha</taxon>
        <taxon>Miridae</taxon>
        <taxon>Mirini</taxon>
        <taxon>Apolygus</taxon>
    </lineage>
</organism>
<keyword evidence="3" id="KW-1185">Reference proteome</keyword>
<accession>A0A8S9XSB7</accession>
<name>A0A8S9XSB7_APOLU</name>
<dbReference type="AlphaFoldDB" id="A0A8S9XSB7"/>
<dbReference type="EMBL" id="WIXP02000004">
    <property type="protein sequence ID" value="KAF6211459.1"/>
    <property type="molecule type" value="Genomic_DNA"/>
</dbReference>
<comment type="caution">
    <text evidence="2">The sequence shown here is derived from an EMBL/GenBank/DDBJ whole genome shotgun (WGS) entry which is preliminary data.</text>
</comment>
<sequence>MKFFATSFFIAVLVTLMSMTSAVYSPSQKPTMPGMGGMSMSGMNGMPGLDHEKILFDLPADVAACTCISILRLVIELDQLKSHVTFGNYHGIFWSTSSPDQQTVNVTVTNQRCSRVTFTRRGSLYWINRDSAESLP</sequence>
<dbReference type="Proteomes" id="UP000466442">
    <property type="component" value="Unassembled WGS sequence"/>
</dbReference>